<organism evidence="7 9">
    <name type="scientific">Adineta steineri</name>
    <dbReference type="NCBI Taxonomy" id="433720"/>
    <lineage>
        <taxon>Eukaryota</taxon>
        <taxon>Metazoa</taxon>
        <taxon>Spiralia</taxon>
        <taxon>Gnathifera</taxon>
        <taxon>Rotifera</taxon>
        <taxon>Eurotatoria</taxon>
        <taxon>Bdelloidea</taxon>
        <taxon>Adinetida</taxon>
        <taxon>Adinetidae</taxon>
        <taxon>Adineta</taxon>
    </lineage>
</organism>
<reference evidence="7" key="1">
    <citation type="submission" date="2021-02" db="EMBL/GenBank/DDBJ databases">
        <authorList>
            <person name="Nowell W R."/>
        </authorList>
    </citation>
    <scope>NUCLEOTIDE SEQUENCE</scope>
</reference>
<gene>
    <name evidence="8" type="ORF">BJG266_LOCUS13154</name>
    <name evidence="7" type="ORF">QVE165_LOCUS9603</name>
</gene>
<dbReference type="GO" id="GO:0010468">
    <property type="term" value="P:regulation of gene expression"/>
    <property type="evidence" value="ECO:0007669"/>
    <property type="project" value="TreeGrafter"/>
</dbReference>
<dbReference type="EMBL" id="CAJNOM010000044">
    <property type="protein sequence ID" value="CAF0903431.1"/>
    <property type="molecule type" value="Genomic_DNA"/>
</dbReference>
<dbReference type="Proteomes" id="UP000663832">
    <property type="component" value="Unassembled WGS sequence"/>
</dbReference>
<evidence type="ECO:0000313" key="7">
    <source>
        <dbReference type="EMBL" id="CAF0903431.1"/>
    </source>
</evidence>
<dbReference type="InterPro" id="IPR035979">
    <property type="entry name" value="RBD_domain_sf"/>
</dbReference>
<evidence type="ECO:0000256" key="1">
    <source>
        <dbReference type="ARBA" id="ARBA00004123"/>
    </source>
</evidence>
<evidence type="ECO:0000313" key="9">
    <source>
        <dbReference type="Proteomes" id="UP000663832"/>
    </source>
</evidence>
<dbReference type="SUPFAM" id="SSF54928">
    <property type="entry name" value="RNA-binding domain, RBD"/>
    <property type="match status" value="1"/>
</dbReference>
<dbReference type="GO" id="GO:0003723">
    <property type="term" value="F:RNA binding"/>
    <property type="evidence" value="ECO:0007669"/>
    <property type="project" value="UniProtKB-UniRule"/>
</dbReference>
<dbReference type="PANTHER" id="PTHR48033:SF10">
    <property type="entry name" value="RNA-BINDING PROTEIN SQUID"/>
    <property type="match status" value="1"/>
</dbReference>
<evidence type="ECO:0000256" key="2">
    <source>
        <dbReference type="ARBA" id="ARBA00023242"/>
    </source>
</evidence>
<keyword evidence="9" id="KW-1185">Reference proteome</keyword>
<dbReference type="OrthoDB" id="10039993at2759"/>
<keyword evidence="4" id="KW-0175">Coiled coil</keyword>
<dbReference type="Pfam" id="PF00076">
    <property type="entry name" value="RRM_1"/>
    <property type="match status" value="2"/>
</dbReference>
<sequence>MSSSSSLKSQILVRNLSKRITAKQLQQYASRYGSIVDCYLTENDNEGFIEFTDRTSVDLFMSKRPHLIDGNELQCQRCLPVYELQKSVKRIFIRGAVQQLSENRLANYFDKYGKVISCTIPKGKRNNTFTHFGYAFVAFDDEDIIDKIIQDKPHYMDNMELEIEKAEDMTRNRRHSLSRSPSSRSSRSISINNNNNQSYKRIRRESPSPPPPSPPPPPPPLQVQPIKRLTRTTDEFTLRHLEEENRRLREHAMMSKHHFDENMWKLRRELDDERRRYDQLKLEYDLLRREFTHISTELQQKTTTRHLNTNNKRDFSSRR</sequence>
<comment type="caution">
    <text evidence="7">The sequence shown here is derived from an EMBL/GenBank/DDBJ whole genome shotgun (WGS) entry which is preliminary data.</text>
</comment>
<feature type="compositionally biased region" description="Polar residues" evidence="5">
    <location>
        <begin position="298"/>
        <end position="310"/>
    </location>
</feature>
<dbReference type="Gene3D" id="3.30.70.330">
    <property type="match status" value="2"/>
</dbReference>
<protein>
    <recommendedName>
        <fullName evidence="6">RRM domain-containing protein</fullName>
    </recommendedName>
</protein>
<evidence type="ECO:0000256" key="3">
    <source>
        <dbReference type="PROSITE-ProRule" id="PRU00176"/>
    </source>
</evidence>
<feature type="compositionally biased region" description="Pro residues" evidence="5">
    <location>
        <begin position="207"/>
        <end position="222"/>
    </location>
</feature>
<dbReference type="Proteomes" id="UP000663877">
    <property type="component" value="Unassembled WGS sequence"/>
</dbReference>
<evidence type="ECO:0000313" key="8">
    <source>
        <dbReference type="EMBL" id="CAF0949973.1"/>
    </source>
</evidence>
<feature type="domain" description="RRM" evidence="6">
    <location>
        <begin position="89"/>
        <end position="168"/>
    </location>
</feature>
<feature type="domain" description="RRM" evidence="6">
    <location>
        <begin position="9"/>
        <end position="86"/>
    </location>
</feature>
<dbReference type="GO" id="GO:0000785">
    <property type="term" value="C:chromatin"/>
    <property type="evidence" value="ECO:0007669"/>
    <property type="project" value="TreeGrafter"/>
</dbReference>
<accession>A0A813ZPQ0</accession>
<dbReference type="InterPro" id="IPR012677">
    <property type="entry name" value="Nucleotide-bd_a/b_plait_sf"/>
</dbReference>
<feature type="coiled-coil region" evidence="4">
    <location>
        <begin position="263"/>
        <end position="290"/>
    </location>
</feature>
<keyword evidence="3" id="KW-0694">RNA-binding</keyword>
<dbReference type="PROSITE" id="PS50102">
    <property type="entry name" value="RRM"/>
    <property type="match status" value="2"/>
</dbReference>
<evidence type="ECO:0000256" key="5">
    <source>
        <dbReference type="SAM" id="MobiDB-lite"/>
    </source>
</evidence>
<comment type="subcellular location">
    <subcellularLocation>
        <location evidence="1">Nucleus</location>
    </subcellularLocation>
</comment>
<dbReference type="InterPro" id="IPR000504">
    <property type="entry name" value="RRM_dom"/>
</dbReference>
<dbReference type="CDD" id="cd00590">
    <property type="entry name" value="RRM_SF"/>
    <property type="match status" value="1"/>
</dbReference>
<dbReference type="EMBL" id="CAJNOI010000052">
    <property type="protein sequence ID" value="CAF0949973.1"/>
    <property type="molecule type" value="Genomic_DNA"/>
</dbReference>
<evidence type="ECO:0000259" key="6">
    <source>
        <dbReference type="PROSITE" id="PS50102"/>
    </source>
</evidence>
<evidence type="ECO:0000256" key="4">
    <source>
        <dbReference type="SAM" id="Coils"/>
    </source>
</evidence>
<feature type="compositionally biased region" description="Low complexity" evidence="5">
    <location>
        <begin position="178"/>
        <end position="199"/>
    </location>
</feature>
<keyword evidence="2" id="KW-0539">Nucleus</keyword>
<dbReference type="GO" id="GO:0005654">
    <property type="term" value="C:nucleoplasm"/>
    <property type="evidence" value="ECO:0007669"/>
    <property type="project" value="TreeGrafter"/>
</dbReference>
<name>A0A813ZPQ0_9BILA</name>
<dbReference type="PANTHER" id="PTHR48033">
    <property type="entry name" value="RNA-BINDING (RRM/RBD/RNP MOTIFS) FAMILY PROTEIN"/>
    <property type="match status" value="1"/>
</dbReference>
<feature type="region of interest" description="Disordered" evidence="5">
    <location>
        <begin position="298"/>
        <end position="319"/>
    </location>
</feature>
<dbReference type="AlphaFoldDB" id="A0A813ZPQ0"/>
<feature type="region of interest" description="Disordered" evidence="5">
    <location>
        <begin position="166"/>
        <end position="225"/>
    </location>
</feature>
<dbReference type="SMART" id="SM00360">
    <property type="entry name" value="RRM"/>
    <property type="match status" value="2"/>
</dbReference>
<proteinExistence type="predicted"/>